<keyword evidence="4" id="KW-0238">DNA-binding</keyword>
<dbReference type="FunFam" id="1.10.10.60:FF:000001">
    <property type="entry name" value="MYB-related transcription factor"/>
    <property type="match status" value="1"/>
</dbReference>
<feature type="compositionally biased region" description="Low complexity" evidence="8">
    <location>
        <begin position="145"/>
        <end position="160"/>
    </location>
</feature>
<evidence type="ECO:0000313" key="11">
    <source>
        <dbReference type="EMBL" id="KAG2303236.1"/>
    </source>
</evidence>
<feature type="domain" description="HTH myb-type" evidence="10">
    <location>
        <begin position="9"/>
        <end position="61"/>
    </location>
</feature>
<dbReference type="GO" id="GO:0080090">
    <property type="term" value="P:regulation of primary metabolic process"/>
    <property type="evidence" value="ECO:0007669"/>
    <property type="project" value="UniProtKB-ARBA"/>
</dbReference>
<evidence type="ECO:0000256" key="6">
    <source>
        <dbReference type="ARBA" id="ARBA00023242"/>
    </source>
</evidence>
<dbReference type="PROSITE" id="PS51294">
    <property type="entry name" value="HTH_MYB"/>
    <property type="match status" value="2"/>
</dbReference>
<evidence type="ECO:0000256" key="4">
    <source>
        <dbReference type="ARBA" id="ARBA00023125"/>
    </source>
</evidence>
<keyword evidence="3" id="KW-0805">Transcription regulation</keyword>
<comment type="subunit">
    <text evidence="7">Can form complexes with MYC2, MYC3 or MYC4.</text>
</comment>
<dbReference type="Pfam" id="PF00249">
    <property type="entry name" value="Myb_DNA-binding"/>
    <property type="match status" value="2"/>
</dbReference>
<keyword evidence="12" id="KW-1185">Reference proteome</keyword>
<dbReference type="SMART" id="SM00717">
    <property type="entry name" value="SANT"/>
    <property type="match status" value="2"/>
</dbReference>
<dbReference type="PANTHER" id="PTHR47994">
    <property type="entry name" value="F14D16.11-RELATED"/>
    <property type="match status" value="1"/>
</dbReference>
<dbReference type="EMBL" id="JAAMPC010000007">
    <property type="protein sequence ID" value="KAG2303236.1"/>
    <property type="molecule type" value="Genomic_DNA"/>
</dbReference>
<name>A0A8X7SBF3_BRACI</name>
<sequence>MGRKTWLDDDGMKKGEWTAEEDQKLVAHIDEHGLCDWRSLPERAGLQRVGKSCRLRWLNYLRPGIRRGKFTPQEEEEIIKLHAVLGNKWAAIAKQMENRTDNDIKNHWNSCLKKRLSRNGIDPMTHKPIINNLTVTTTNEEECGSSPTTTSLTTESHFSSSPSGSVSLLNKLATGIASRQHDLDRIKNILLDRKITISDQDKEEGLRRDQEIGGGEEDDFLIWDDGEVRRYMDIDPMEYETTPYDSVLYESTQILDHLF</sequence>
<dbReference type="InterPro" id="IPR009057">
    <property type="entry name" value="Homeodomain-like_sf"/>
</dbReference>
<dbReference type="PANTHER" id="PTHR47994:SF5">
    <property type="entry name" value="F14D16.11-RELATED"/>
    <property type="match status" value="1"/>
</dbReference>
<evidence type="ECO:0000256" key="5">
    <source>
        <dbReference type="ARBA" id="ARBA00023163"/>
    </source>
</evidence>
<dbReference type="GO" id="GO:0051707">
    <property type="term" value="P:response to other organism"/>
    <property type="evidence" value="ECO:0007669"/>
    <property type="project" value="UniProtKB-ARBA"/>
</dbReference>
<dbReference type="GO" id="GO:0005634">
    <property type="term" value="C:nucleus"/>
    <property type="evidence" value="ECO:0007669"/>
    <property type="project" value="UniProtKB-SubCell"/>
</dbReference>
<dbReference type="CDD" id="cd00167">
    <property type="entry name" value="SANT"/>
    <property type="match status" value="2"/>
</dbReference>
<evidence type="ECO:0000259" key="10">
    <source>
        <dbReference type="PROSITE" id="PS51294"/>
    </source>
</evidence>
<dbReference type="FunFam" id="1.10.10.60:FF:000394">
    <property type="entry name" value="MYB transcription factor"/>
    <property type="match status" value="1"/>
</dbReference>
<feature type="domain" description="Myb-like" evidence="9">
    <location>
        <begin position="9"/>
        <end position="61"/>
    </location>
</feature>
<dbReference type="InterPro" id="IPR015495">
    <property type="entry name" value="Myb_TF_plants"/>
</dbReference>
<protein>
    <submittedName>
        <fullName evidence="11">Uncharacterized protein</fullName>
    </submittedName>
</protein>
<evidence type="ECO:0000256" key="7">
    <source>
        <dbReference type="ARBA" id="ARBA00062314"/>
    </source>
</evidence>
<dbReference type="InterPro" id="IPR017930">
    <property type="entry name" value="Myb_dom"/>
</dbReference>
<organism evidence="11 12">
    <name type="scientific">Brassica carinata</name>
    <name type="common">Ethiopian mustard</name>
    <name type="synonym">Abyssinian cabbage</name>
    <dbReference type="NCBI Taxonomy" id="52824"/>
    <lineage>
        <taxon>Eukaryota</taxon>
        <taxon>Viridiplantae</taxon>
        <taxon>Streptophyta</taxon>
        <taxon>Embryophyta</taxon>
        <taxon>Tracheophyta</taxon>
        <taxon>Spermatophyta</taxon>
        <taxon>Magnoliopsida</taxon>
        <taxon>eudicotyledons</taxon>
        <taxon>Gunneridae</taxon>
        <taxon>Pentapetalae</taxon>
        <taxon>rosids</taxon>
        <taxon>malvids</taxon>
        <taxon>Brassicales</taxon>
        <taxon>Brassicaceae</taxon>
        <taxon>Brassiceae</taxon>
        <taxon>Brassica</taxon>
    </lineage>
</organism>
<comment type="subcellular location">
    <subcellularLocation>
        <location evidence="1">Nucleus</location>
    </subcellularLocation>
</comment>
<dbReference type="OrthoDB" id="2143914at2759"/>
<dbReference type="Proteomes" id="UP000886595">
    <property type="component" value="Unassembled WGS sequence"/>
</dbReference>
<keyword evidence="5" id="KW-0804">Transcription</keyword>
<evidence type="ECO:0000256" key="1">
    <source>
        <dbReference type="ARBA" id="ARBA00004123"/>
    </source>
</evidence>
<accession>A0A8X7SBF3</accession>
<feature type="domain" description="Myb-like" evidence="9">
    <location>
        <begin position="62"/>
        <end position="112"/>
    </location>
</feature>
<feature type="region of interest" description="Disordered" evidence="8">
    <location>
        <begin position="139"/>
        <end position="160"/>
    </location>
</feature>
<dbReference type="AlphaFoldDB" id="A0A8X7SBF3"/>
<dbReference type="Gene3D" id="1.10.10.60">
    <property type="entry name" value="Homeodomain-like"/>
    <property type="match status" value="2"/>
</dbReference>
<keyword evidence="2" id="KW-0677">Repeat</keyword>
<evidence type="ECO:0000313" key="12">
    <source>
        <dbReference type="Proteomes" id="UP000886595"/>
    </source>
</evidence>
<keyword evidence="6" id="KW-0539">Nucleus</keyword>
<evidence type="ECO:0000256" key="8">
    <source>
        <dbReference type="SAM" id="MobiDB-lite"/>
    </source>
</evidence>
<dbReference type="InterPro" id="IPR001005">
    <property type="entry name" value="SANT/Myb"/>
</dbReference>
<evidence type="ECO:0000256" key="2">
    <source>
        <dbReference type="ARBA" id="ARBA00022737"/>
    </source>
</evidence>
<dbReference type="SUPFAM" id="SSF46689">
    <property type="entry name" value="Homeodomain-like"/>
    <property type="match status" value="1"/>
</dbReference>
<evidence type="ECO:0000256" key="3">
    <source>
        <dbReference type="ARBA" id="ARBA00023015"/>
    </source>
</evidence>
<reference evidence="11 12" key="1">
    <citation type="submission" date="2020-02" db="EMBL/GenBank/DDBJ databases">
        <authorList>
            <person name="Ma Q."/>
            <person name="Huang Y."/>
            <person name="Song X."/>
            <person name="Pei D."/>
        </authorList>
    </citation>
    <scope>NUCLEOTIDE SEQUENCE [LARGE SCALE GENOMIC DNA]</scope>
    <source>
        <strain evidence="11">Sxm20200214</strain>
        <tissue evidence="11">Leaf</tissue>
    </source>
</reference>
<gene>
    <name evidence="11" type="ORF">Bca52824_031887</name>
</gene>
<proteinExistence type="predicted"/>
<feature type="domain" description="HTH myb-type" evidence="10">
    <location>
        <begin position="62"/>
        <end position="116"/>
    </location>
</feature>
<dbReference type="PROSITE" id="PS50090">
    <property type="entry name" value="MYB_LIKE"/>
    <property type="match status" value="2"/>
</dbReference>
<comment type="caution">
    <text evidence="11">The sequence shown here is derived from an EMBL/GenBank/DDBJ whole genome shotgun (WGS) entry which is preliminary data.</text>
</comment>
<dbReference type="GO" id="GO:0000976">
    <property type="term" value="F:transcription cis-regulatory region binding"/>
    <property type="evidence" value="ECO:0007669"/>
    <property type="project" value="UniProtKB-ARBA"/>
</dbReference>
<evidence type="ECO:0000259" key="9">
    <source>
        <dbReference type="PROSITE" id="PS50090"/>
    </source>
</evidence>